<dbReference type="Proteomes" id="UP000628017">
    <property type="component" value="Unassembled WGS sequence"/>
</dbReference>
<dbReference type="PRINTS" id="PR01021">
    <property type="entry name" value="OMPADOMAIN"/>
</dbReference>
<evidence type="ECO:0000256" key="5">
    <source>
        <dbReference type="ARBA" id="ARBA00023237"/>
    </source>
</evidence>
<protein>
    <recommendedName>
        <fullName evidence="8">Peptidoglycan-associated lipoprotein</fullName>
        <shortName evidence="8">PAL</shortName>
    </recommendedName>
</protein>
<keyword evidence="1 8" id="KW-0132">Cell division</keyword>
<comment type="caution">
    <text evidence="11">The sequence shown here is derived from an EMBL/GenBank/DDBJ whole genome shotgun (WGS) entry which is preliminary data.</text>
</comment>
<evidence type="ECO:0000256" key="2">
    <source>
        <dbReference type="ARBA" id="ARBA00022729"/>
    </source>
</evidence>
<keyword evidence="2 8" id="KW-0732">Signal</keyword>
<proteinExistence type="inferred from homology"/>
<dbReference type="Pfam" id="PF00691">
    <property type="entry name" value="OmpA"/>
    <property type="match status" value="1"/>
</dbReference>
<reference evidence="11" key="2">
    <citation type="submission" date="2020-09" db="EMBL/GenBank/DDBJ databases">
        <authorList>
            <person name="Sun Q."/>
            <person name="Zhou Y."/>
        </authorList>
    </citation>
    <scope>NUCLEOTIDE SEQUENCE</scope>
    <source>
        <strain evidence="11">CGMCC 1.15880</strain>
    </source>
</reference>
<dbReference type="SUPFAM" id="SSF103088">
    <property type="entry name" value="OmpA-like"/>
    <property type="match status" value="1"/>
</dbReference>
<dbReference type="CDD" id="cd07185">
    <property type="entry name" value="OmpA_C-like"/>
    <property type="match status" value="1"/>
</dbReference>
<evidence type="ECO:0000313" key="11">
    <source>
        <dbReference type="EMBL" id="GGA14332.1"/>
    </source>
</evidence>
<dbReference type="RefSeq" id="WP_188672322.1">
    <property type="nucleotide sequence ID" value="NZ_BMKA01000002.1"/>
</dbReference>
<evidence type="ECO:0000313" key="12">
    <source>
        <dbReference type="Proteomes" id="UP000628017"/>
    </source>
</evidence>
<dbReference type="Gene3D" id="3.30.1330.60">
    <property type="entry name" value="OmpA-like domain"/>
    <property type="match status" value="1"/>
</dbReference>
<evidence type="ECO:0000256" key="8">
    <source>
        <dbReference type="HAMAP-Rule" id="MF_02204"/>
    </source>
</evidence>
<dbReference type="AlphaFoldDB" id="A0A916VPB6"/>
<dbReference type="PANTHER" id="PTHR30329:SF21">
    <property type="entry name" value="LIPOPROTEIN YIAD-RELATED"/>
    <property type="match status" value="1"/>
</dbReference>
<dbReference type="GO" id="GO:0051301">
    <property type="term" value="P:cell division"/>
    <property type="evidence" value="ECO:0007669"/>
    <property type="project" value="UniProtKB-UniRule"/>
</dbReference>
<dbReference type="GO" id="GO:0009279">
    <property type="term" value="C:cell outer membrane"/>
    <property type="evidence" value="ECO:0007669"/>
    <property type="project" value="UniProtKB-SubCell"/>
</dbReference>
<evidence type="ECO:0000256" key="6">
    <source>
        <dbReference type="ARBA" id="ARBA00023288"/>
    </source>
</evidence>
<reference evidence="11" key="1">
    <citation type="journal article" date="2014" name="Int. J. Syst. Evol. Microbiol.">
        <title>Complete genome sequence of Corynebacterium casei LMG S-19264T (=DSM 44701T), isolated from a smear-ripened cheese.</title>
        <authorList>
            <consortium name="US DOE Joint Genome Institute (JGI-PGF)"/>
            <person name="Walter F."/>
            <person name="Albersmeier A."/>
            <person name="Kalinowski J."/>
            <person name="Ruckert C."/>
        </authorList>
    </citation>
    <scope>NUCLEOTIDE SEQUENCE</scope>
    <source>
        <strain evidence="11">CGMCC 1.15880</strain>
    </source>
</reference>
<dbReference type="InterPro" id="IPR006665">
    <property type="entry name" value="OmpA-like"/>
</dbReference>
<keyword evidence="3 8" id="KW-0472">Membrane</keyword>
<dbReference type="PRINTS" id="PR01023">
    <property type="entry name" value="NAFLGMOTY"/>
</dbReference>
<feature type="domain" description="OmpA-like" evidence="10">
    <location>
        <begin position="51"/>
        <end position="168"/>
    </location>
</feature>
<dbReference type="PROSITE" id="PS51257">
    <property type="entry name" value="PROKAR_LIPOPROTEIN"/>
    <property type="match status" value="1"/>
</dbReference>
<keyword evidence="12" id="KW-1185">Reference proteome</keyword>
<name>A0A916VPB6_9RHOB</name>
<keyword evidence="4 8" id="KW-0564">Palmitate</keyword>
<dbReference type="EMBL" id="BMKA01000002">
    <property type="protein sequence ID" value="GGA14332.1"/>
    <property type="molecule type" value="Genomic_DNA"/>
</dbReference>
<comment type="subunit">
    <text evidence="8">The Tol-Pal system is composed of five core proteins: the inner membrane proteins TolA, TolQ and TolR, the periplasmic protein TolB and the outer membrane protein Pal. They form a network linking the inner and outer membranes and the peptidoglycan layer.</text>
</comment>
<evidence type="ECO:0000256" key="9">
    <source>
        <dbReference type="SAM" id="SignalP"/>
    </source>
</evidence>
<dbReference type="InterPro" id="IPR036737">
    <property type="entry name" value="OmpA-like_sf"/>
</dbReference>
<evidence type="ECO:0000256" key="3">
    <source>
        <dbReference type="ARBA" id="ARBA00023136"/>
    </source>
</evidence>
<evidence type="ECO:0000259" key="10">
    <source>
        <dbReference type="PROSITE" id="PS51123"/>
    </source>
</evidence>
<comment type="similarity">
    <text evidence="8">Belongs to the Pal lipoprotein family.</text>
</comment>
<evidence type="ECO:0000256" key="7">
    <source>
        <dbReference type="ARBA" id="ARBA00023306"/>
    </source>
</evidence>
<keyword evidence="5 8" id="KW-0998">Cell outer membrane</keyword>
<dbReference type="InterPro" id="IPR006664">
    <property type="entry name" value="OMP_bac"/>
</dbReference>
<comment type="function">
    <text evidence="8">Part of the Tol-Pal system, which plays a role in outer membrane invagination during cell division and is important for maintaining outer membrane integrity.</text>
</comment>
<dbReference type="InterPro" id="IPR039001">
    <property type="entry name" value="Pal"/>
</dbReference>
<dbReference type="NCBIfam" id="TIGR02802">
    <property type="entry name" value="Pal_lipo"/>
    <property type="match status" value="1"/>
</dbReference>
<keyword evidence="6 8" id="KW-0449">Lipoprotein</keyword>
<evidence type="ECO:0000256" key="4">
    <source>
        <dbReference type="ARBA" id="ARBA00023139"/>
    </source>
</evidence>
<dbReference type="InterPro" id="IPR014169">
    <property type="entry name" value="Pal_lipo_C"/>
</dbReference>
<dbReference type="PROSITE" id="PS51123">
    <property type="entry name" value="OMPA_2"/>
    <property type="match status" value="1"/>
</dbReference>
<gene>
    <name evidence="8 11" type="primary">pal</name>
    <name evidence="11" type="ORF">GCM10011498_13160</name>
</gene>
<dbReference type="InterPro" id="IPR050330">
    <property type="entry name" value="Bact_OuterMem_StrucFunc"/>
</dbReference>
<sequence length="170" mass="18165">MKMTKIGLMLACVTALAACDMRPKTGDDTGYSGANANANGVGAGVNDPASVAYFNQTIGDRVLFLVDQHTLTGVATQTLDAQANWLQQNGTYSITIEGHADETGTREYNLALGARRANSVRDYLVSRGVAESRIDTVTYGKERPLAICSNEECWSKNRRAVTLVATGLTS</sequence>
<comment type="subcellular location">
    <subcellularLocation>
        <location evidence="8">Cell outer membrane</location>
        <topology evidence="8">Lipid-anchor</topology>
    </subcellularLocation>
</comment>
<organism evidence="11 12">
    <name type="scientific">Neptunicoccus cionae</name>
    <dbReference type="NCBI Taxonomy" id="2035344"/>
    <lineage>
        <taxon>Bacteria</taxon>
        <taxon>Pseudomonadati</taxon>
        <taxon>Pseudomonadota</taxon>
        <taxon>Alphaproteobacteria</taxon>
        <taxon>Rhodobacterales</taxon>
        <taxon>Paracoccaceae</taxon>
        <taxon>Neptunicoccus</taxon>
    </lineage>
</organism>
<feature type="signal peptide" evidence="9">
    <location>
        <begin position="1"/>
        <end position="17"/>
    </location>
</feature>
<accession>A0A916VPB6</accession>
<dbReference type="PANTHER" id="PTHR30329">
    <property type="entry name" value="STATOR ELEMENT OF FLAGELLAR MOTOR COMPLEX"/>
    <property type="match status" value="1"/>
</dbReference>
<feature type="chain" id="PRO_5037296081" description="Peptidoglycan-associated lipoprotein" evidence="9">
    <location>
        <begin position="18"/>
        <end position="170"/>
    </location>
</feature>
<evidence type="ECO:0000256" key="1">
    <source>
        <dbReference type="ARBA" id="ARBA00022618"/>
    </source>
</evidence>
<keyword evidence="7 8" id="KW-0131">Cell cycle</keyword>
<dbReference type="HAMAP" id="MF_02204">
    <property type="entry name" value="Pal"/>
    <property type="match status" value="1"/>
</dbReference>